<dbReference type="Pfam" id="PF10006">
    <property type="entry name" value="DUF2249"/>
    <property type="match status" value="4"/>
</dbReference>
<sequence>MHSTIDVTDTDREQRRERVFDRLDDAEVGETVALIADRDVHPTLSQYAIARDAALDRSYEQTGPEWEVRVTKRPPEEADDPYAFDVRNLPPARRHAVLTDTFDLLEPGESFVLVNDHDPEPLYHELSSTHGDVVGWSYEQESAGEWRVEISKTGEPAAGADDGATATFDVREIPKPDRHPTIHHRFANLDAGDALDVIAPHEPNPLRREFRQQYGDGFQWEVRERDPGEVRVRITKTDADGDRSEPDDANADENADADTEDLTVVQELDVRDRPPAQRHEAIFDAYADLDAGEAFVLVNDHDPKPLYHQFEAEAGPEFRWEYRARDPGEFRVLVGLADAADPQSSPPEDVEAPF</sequence>
<organism evidence="3">
    <name type="scientific">Halobacterium sp. NMX12-1</name>
    <dbReference type="NCBI Taxonomy" id="3166650"/>
    <lineage>
        <taxon>Archaea</taxon>
        <taxon>Methanobacteriati</taxon>
        <taxon>Methanobacteriota</taxon>
        <taxon>Stenosarchaea group</taxon>
        <taxon>Halobacteria</taxon>
        <taxon>Halobacteriales</taxon>
        <taxon>Halobacteriaceae</taxon>
        <taxon>Halobacterium</taxon>
    </lineage>
</organism>
<feature type="domain" description="DUF2249" evidence="2">
    <location>
        <begin position="167"/>
        <end position="236"/>
    </location>
</feature>
<proteinExistence type="predicted"/>
<dbReference type="InterPro" id="IPR018720">
    <property type="entry name" value="DUF2249"/>
</dbReference>
<accession>A0AAU8CBG1</accession>
<feature type="compositionally biased region" description="Acidic residues" evidence="1">
    <location>
        <begin position="247"/>
        <end position="260"/>
    </location>
</feature>
<evidence type="ECO:0000256" key="1">
    <source>
        <dbReference type="SAM" id="MobiDB-lite"/>
    </source>
</evidence>
<evidence type="ECO:0000259" key="2">
    <source>
        <dbReference type="Pfam" id="PF10006"/>
    </source>
</evidence>
<feature type="domain" description="DUF2249" evidence="2">
    <location>
        <begin position="4"/>
        <end position="72"/>
    </location>
</feature>
<dbReference type="EMBL" id="CP159204">
    <property type="protein sequence ID" value="XCF16063.1"/>
    <property type="molecule type" value="Genomic_DNA"/>
</dbReference>
<feature type="compositionally biased region" description="Basic and acidic residues" evidence="1">
    <location>
        <begin position="231"/>
        <end position="246"/>
    </location>
</feature>
<feature type="region of interest" description="Disordered" evidence="1">
    <location>
        <begin position="231"/>
        <end position="260"/>
    </location>
</feature>
<dbReference type="GeneID" id="91109996"/>
<gene>
    <name evidence="3" type="ORF">ABSL23_12570</name>
</gene>
<feature type="domain" description="DUF2249" evidence="2">
    <location>
        <begin position="84"/>
        <end position="152"/>
    </location>
</feature>
<feature type="domain" description="DUF2249" evidence="2">
    <location>
        <begin position="267"/>
        <end position="334"/>
    </location>
</feature>
<dbReference type="KEGG" id="hanx:ABSL23_12570"/>
<name>A0AAU8CBG1_9EURY</name>
<reference evidence="3" key="1">
    <citation type="submission" date="2024-06" db="EMBL/GenBank/DDBJ databases">
        <title>Genome Sequence of an extremely halophilic archaeon isolated from Permian era halite, Salado Formation, Carlsbad, New Mexico: Halobacterium sp. strain NMX12-1.</title>
        <authorList>
            <person name="Sotoa L."/>
            <person name="DasSarma P."/>
            <person name="Anton B.P."/>
            <person name="Vincze T."/>
            <person name="Verma I."/>
            <person name="Eralp B."/>
            <person name="Powers D.W."/>
            <person name="Dozier B.L."/>
            <person name="Roberts R.J."/>
            <person name="DasSarma S."/>
        </authorList>
    </citation>
    <scope>NUCLEOTIDE SEQUENCE</scope>
    <source>
        <strain evidence="3">NMX12-1</strain>
    </source>
</reference>
<protein>
    <submittedName>
        <fullName evidence="3">DUF2249 domain-containing protein</fullName>
    </submittedName>
</protein>
<evidence type="ECO:0000313" key="3">
    <source>
        <dbReference type="EMBL" id="XCF16063.1"/>
    </source>
</evidence>
<dbReference type="AlphaFoldDB" id="A0AAU8CBG1"/>
<dbReference type="RefSeq" id="WP_353633969.1">
    <property type="nucleotide sequence ID" value="NZ_CP159204.1"/>
</dbReference>